<dbReference type="PANTHER" id="PTHR12110:SF41">
    <property type="entry name" value="INOSOSE DEHYDRATASE"/>
    <property type="match status" value="1"/>
</dbReference>
<feature type="domain" description="Xylose isomerase-like TIM barrel" evidence="1">
    <location>
        <begin position="32"/>
        <end position="270"/>
    </location>
</feature>
<proteinExistence type="predicted"/>
<gene>
    <name evidence="2" type="ORF">W908_01015</name>
</gene>
<dbReference type="OrthoDB" id="9804047at2"/>
<evidence type="ECO:0000313" key="2">
    <source>
        <dbReference type="EMBL" id="ALE01308.1"/>
    </source>
</evidence>
<dbReference type="InterPro" id="IPR036237">
    <property type="entry name" value="Xyl_isomerase-like_sf"/>
</dbReference>
<dbReference type="GO" id="GO:0016853">
    <property type="term" value="F:isomerase activity"/>
    <property type="evidence" value="ECO:0007669"/>
    <property type="project" value="UniProtKB-KW"/>
</dbReference>
<dbReference type="AlphaFoldDB" id="A0A0M4L349"/>
<evidence type="ECO:0000259" key="1">
    <source>
        <dbReference type="Pfam" id="PF01261"/>
    </source>
</evidence>
<keyword evidence="2" id="KW-0413">Isomerase</keyword>
<keyword evidence="3" id="KW-1185">Reference proteome</keyword>
<name>A0A0M4L349_9GAMM</name>
<dbReference type="InterPro" id="IPR050312">
    <property type="entry name" value="IolE/XylAMocC-like"/>
</dbReference>
<dbReference type="EMBL" id="CP006911">
    <property type="protein sequence ID" value="ALE01308.1"/>
    <property type="molecule type" value="Genomic_DNA"/>
</dbReference>
<dbReference type="PATRIC" id="fig|1125411.7.peg.200"/>
<sequence length="301" mass="33816">MSVKLGVSPISWTNDDMPELGKDTTVEHCLKEGKQAGFSGFELGGKWPKDSAILTPLFDKYDMDVVSSWFCGGLLADSLEGEIERITPHMNLLKDMGTEVIVYCEMDSCVHGDISSPLSKRPVLDNEQWEEWTDKLSQLAKYTLSHGLKLAYHHHMGTVVQVEEEVDKLMAMTTHDLGLVFDTGHLIYAGADPLEVYKKHSGRVMHIHCKDVRSEILNRSLETDSSFLNSVLNGVYTVPGDGDFNFPELFKMVSDNNFNGWVVVEAEQDPAKAHPLTYVTMGYENIKSYCDKFGIQIEEKE</sequence>
<evidence type="ECO:0000313" key="3">
    <source>
        <dbReference type="Proteomes" id="UP000068905"/>
    </source>
</evidence>
<protein>
    <submittedName>
        <fullName evidence="2">Xylose isomerase</fullName>
    </submittedName>
</protein>
<accession>A0A0M4L349</accession>
<dbReference type="PANTHER" id="PTHR12110">
    <property type="entry name" value="HYDROXYPYRUVATE ISOMERASE"/>
    <property type="match status" value="1"/>
</dbReference>
<dbReference type="KEGG" id="tsn:W908_01015"/>
<dbReference type="Pfam" id="PF01261">
    <property type="entry name" value="AP_endonuc_2"/>
    <property type="match status" value="1"/>
</dbReference>
<dbReference type="SUPFAM" id="SSF51658">
    <property type="entry name" value="Xylose isomerase-like"/>
    <property type="match status" value="1"/>
</dbReference>
<reference evidence="2 3" key="1">
    <citation type="journal article" date="2015" name="Genome Announc.">
        <title>Genome Sequence of 'Candidatus Thioglobus singularis' Strain PS1, a Mixotroph from the SUP05 Clade of Marine Gammaproteobacteria.</title>
        <authorList>
            <person name="Marshall K.T."/>
            <person name="Morris R.M."/>
        </authorList>
    </citation>
    <scope>NUCLEOTIDE SEQUENCE [LARGE SCALE GENOMIC DNA]</scope>
    <source>
        <strain evidence="2 3">PS1</strain>
    </source>
</reference>
<organism evidence="2 3">
    <name type="scientific">Candidatus Pseudothioglobus singularis PS1</name>
    <dbReference type="NCBI Taxonomy" id="1125411"/>
    <lineage>
        <taxon>Bacteria</taxon>
        <taxon>Pseudomonadati</taxon>
        <taxon>Pseudomonadota</taxon>
        <taxon>Gammaproteobacteria</taxon>
        <taxon>Candidatus Pseudothioglobaceae</taxon>
        <taxon>Candidatus Pseudothioglobus</taxon>
    </lineage>
</organism>
<dbReference type="Gene3D" id="3.20.20.150">
    <property type="entry name" value="Divalent-metal-dependent TIM barrel enzymes"/>
    <property type="match status" value="1"/>
</dbReference>
<dbReference type="InterPro" id="IPR030823">
    <property type="entry name" value="IolE/MocC"/>
</dbReference>
<dbReference type="STRING" id="1125411.W908_01015"/>
<dbReference type="NCBIfam" id="TIGR04379">
    <property type="entry name" value="myo_inos_iolE"/>
    <property type="match status" value="1"/>
</dbReference>
<dbReference type="InterPro" id="IPR013022">
    <property type="entry name" value="Xyl_isomerase-like_TIM-brl"/>
</dbReference>
<dbReference type="Proteomes" id="UP000068905">
    <property type="component" value="Chromosome"/>
</dbReference>
<dbReference type="RefSeq" id="WP_053819594.1">
    <property type="nucleotide sequence ID" value="NZ_CP006911.1"/>
</dbReference>